<feature type="non-terminal residue" evidence="2">
    <location>
        <position position="166"/>
    </location>
</feature>
<organism evidence="3">
    <name type="scientific">Caenorhabditis brenneri</name>
    <name type="common">Nematode worm</name>
    <dbReference type="NCBI Taxonomy" id="135651"/>
    <lineage>
        <taxon>Eukaryota</taxon>
        <taxon>Metazoa</taxon>
        <taxon>Ecdysozoa</taxon>
        <taxon>Nematoda</taxon>
        <taxon>Chromadorea</taxon>
        <taxon>Rhabditida</taxon>
        <taxon>Rhabditina</taxon>
        <taxon>Rhabditomorpha</taxon>
        <taxon>Rhabditoidea</taxon>
        <taxon>Rhabditidae</taxon>
        <taxon>Peloderinae</taxon>
        <taxon>Caenorhabditis</taxon>
    </lineage>
</organism>
<dbReference type="InterPro" id="IPR046349">
    <property type="entry name" value="C1-like_sf"/>
</dbReference>
<keyword evidence="3" id="KW-1185">Reference proteome</keyword>
<dbReference type="SUPFAM" id="SSF57889">
    <property type="entry name" value="Cysteine-rich domain"/>
    <property type="match status" value="1"/>
</dbReference>
<accession>G0PHP2</accession>
<protein>
    <submittedName>
        <fullName evidence="2">Uncharacterized protein</fullName>
    </submittedName>
</protein>
<dbReference type="OrthoDB" id="242257at2759"/>
<proteinExistence type="predicted"/>
<dbReference type="HOGENOM" id="CLU_1595989_0_0_1"/>
<reference evidence="3" key="1">
    <citation type="submission" date="2011-07" db="EMBL/GenBank/DDBJ databases">
        <authorList>
            <consortium name="Caenorhabditis brenneri Sequencing and Analysis Consortium"/>
            <person name="Wilson R.K."/>
        </authorList>
    </citation>
    <scope>NUCLEOTIDE SEQUENCE [LARGE SCALE GENOMIC DNA]</scope>
    <source>
        <strain evidence="3">PB2801</strain>
    </source>
</reference>
<evidence type="ECO:0000313" key="3">
    <source>
        <dbReference type="Proteomes" id="UP000008068"/>
    </source>
</evidence>
<dbReference type="eggNOG" id="KOG1170">
    <property type="taxonomic scope" value="Eukaryota"/>
</dbReference>
<dbReference type="AlphaFoldDB" id="G0PHP2"/>
<sequence length="166" mass="18482">MISKQNEIFAKGNKFLEKDYRCIWCGCCVHDTCIGNLARSCSLGHSALSVISPLALKEVNQMGQAVLREEAYGPQADAVRRYEELVIERVRTFLDAEQSSDIIQAAQQLCTTIRELVHNVSHTYTLQTTKHNNKLLQTADSEEKSGGEIGSDETEEGRPSSDTMTE</sequence>
<dbReference type="InParanoid" id="G0PHP2"/>
<evidence type="ECO:0000256" key="1">
    <source>
        <dbReference type="SAM" id="MobiDB-lite"/>
    </source>
</evidence>
<feature type="region of interest" description="Disordered" evidence="1">
    <location>
        <begin position="134"/>
        <end position="166"/>
    </location>
</feature>
<gene>
    <name evidence="2" type="ORF">CAEBREN_29633</name>
</gene>
<name>G0PHP2_CAEBE</name>
<dbReference type="STRING" id="135651.G0PHP2"/>
<dbReference type="EMBL" id="GL380498">
    <property type="protein sequence ID" value="EGT56888.1"/>
    <property type="molecule type" value="Genomic_DNA"/>
</dbReference>
<evidence type="ECO:0000313" key="2">
    <source>
        <dbReference type="EMBL" id="EGT56888.1"/>
    </source>
</evidence>
<dbReference type="Proteomes" id="UP000008068">
    <property type="component" value="Unassembled WGS sequence"/>
</dbReference>